<dbReference type="AlphaFoldDB" id="A0A836ADH9"/>
<sequence>MENKFPFPSPRKKHCFRMNQPPLVTEGKNCRSKSGPKVSKELSEKSLKIAGSRLYQCKTEKELEGELQTTQNVFSCPWTYDQDEATGSVMRLEKFSSPFILIKYLQHGKFYKPRTVEHSASALQEELRSFVEMLEVPEKIDIRICGLGWVYLMQSKTVLWTGGLSGGAAEMGTLTTGLPDPVGDIPSSTNTALAFH</sequence>
<evidence type="ECO:0000313" key="2">
    <source>
        <dbReference type="Proteomes" id="UP000664991"/>
    </source>
</evidence>
<reference evidence="1 2" key="1">
    <citation type="submission" date="2020-12" db="EMBL/GenBank/DDBJ databases">
        <title>De novo assembly of Tibetan sheep genome.</title>
        <authorList>
            <person name="Li X."/>
        </authorList>
    </citation>
    <scope>NUCLEOTIDE SEQUENCE [LARGE SCALE GENOMIC DNA]</scope>
    <source>
        <tissue evidence="1">Heart</tissue>
    </source>
</reference>
<name>A0A836ADH9_SHEEP</name>
<organism evidence="1 2">
    <name type="scientific">Ovis aries</name>
    <name type="common">Sheep</name>
    <dbReference type="NCBI Taxonomy" id="9940"/>
    <lineage>
        <taxon>Eukaryota</taxon>
        <taxon>Metazoa</taxon>
        <taxon>Chordata</taxon>
        <taxon>Craniata</taxon>
        <taxon>Vertebrata</taxon>
        <taxon>Euteleostomi</taxon>
        <taxon>Mammalia</taxon>
        <taxon>Eutheria</taxon>
        <taxon>Laurasiatheria</taxon>
        <taxon>Artiodactyla</taxon>
        <taxon>Ruminantia</taxon>
        <taxon>Pecora</taxon>
        <taxon>Bovidae</taxon>
        <taxon>Caprinae</taxon>
        <taxon>Ovis</taxon>
    </lineage>
</organism>
<protein>
    <submittedName>
        <fullName evidence="1">Uncharacterized protein</fullName>
    </submittedName>
</protein>
<evidence type="ECO:0000313" key="1">
    <source>
        <dbReference type="EMBL" id="KAG5206376.1"/>
    </source>
</evidence>
<proteinExistence type="predicted"/>
<comment type="caution">
    <text evidence="1">The sequence shown here is derived from an EMBL/GenBank/DDBJ whole genome shotgun (WGS) entry which is preliminary data.</text>
</comment>
<accession>A0A836ADH9</accession>
<dbReference type="EMBL" id="JAEMGP010000007">
    <property type="protein sequence ID" value="KAG5206376.1"/>
    <property type="molecule type" value="Genomic_DNA"/>
</dbReference>
<gene>
    <name evidence="1" type="ORF">JEQ12_017949</name>
</gene>
<dbReference type="Proteomes" id="UP000664991">
    <property type="component" value="Unassembled WGS sequence"/>
</dbReference>